<dbReference type="PANTHER" id="PTHR11412:SF136">
    <property type="entry name" value="CD109 ANTIGEN"/>
    <property type="match status" value="1"/>
</dbReference>
<evidence type="ECO:0000256" key="1">
    <source>
        <dbReference type="ARBA" id="ARBA00010556"/>
    </source>
</evidence>
<organism evidence="5 6">
    <name type="scientific">Archangium violaceum Cb vi76</name>
    <dbReference type="NCBI Taxonomy" id="1406225"/>
    <lineage>
        <taxon>Bacteria</taxon>
        <taxon>Pseudomonadati</taxon>
        <taxon>Myxococcota</taxon>
        <taxon>Myxococcia</taxon>
        <taxon>Myxococcales</taxon>
        <taxon>Cystobacterineae</taxon>
        <taxon>Archangiaceae</taxon>
        <taxon>Archangium</taxon>
    </lineage>
</organism>
<evidence type="ECO:0000256" key="2">
    <source>
        <dbReference type="ARBA" id="ARBA00022729"/>
    </source>
</evidence>
<dbReference type="SMART" id="SM01360">
    <property type="entry name" value="A2M"/>
    <property type="match status" value="1"/>
</dbReference>
<dbReference type="PANTHER" id="PTHR11412">
    <property type="entry name" value="MACROGLOBULIN / COMPLEMENT"/>
    <property type="match status" value="1"/>
</dbReference>
<dbReference type="SUPFAM" id="SSF48239">
    <property type="entry name" value="Terpenoid cyclases/Protein prenyltransferases"/>
    <property type="match status" value="1"/>
</dbReference>
<comment type="caution">
    <text evidence="5">The sequence shown here is derived from an EMBL/GenBank/DDBJ whole genome shotgun (WGS) entry which is preliminary data.</text>
</comment>
<dbReference type="Pfam" id="PF07678">
    <property type="entry name" value="TED_complement"/>
    <property type="match status" value="1"/>
</dbReference>
<evidence type="ECO:0000313" key="5">
    <source>
        <dbReference type="EMBL" id="KFA91529.1"/>
    </source>
</evidence>
<name>A0A084SSU4_9BACT</name>
<protein>
    <recommendedName>
        <fullName evidence="4">Alpha-2-macroglobulin domain-containing protein</fullName>
    </recommendedName>
</protein>
<feature type="domain" description="Alpha-2-macroglobulin" evidence="4">
    <location>
        <begin position="675"/>
        <end position="767"/>
    </location>
</feature>
<dbReference type="InterPro" id="IPR008930">
    <property type="entry name" value="Terpenoid_cyclase/PrenylTrfase"/>
</dbReference>
<dbReference type="Gene3D" id="2.60.40.1930">
    <property type="match status" value="1"/>
</dbReference>
<dbReference type="Pfam" id="PF01835">
    <property type="entry name" value="MG2"/>
    <property type="match status" value="1"/>
</dbReference>
<evidence type="ECO:0000313" key="6">
    <source>
        <dbReference type="Proteomes" id="UP000028547"/>
    </source>
</evidence>
<dbReference type="SMART" id="SM01419">
    <property type="entry name" value="Thiol-ester_cl"/>
    <property type="match status" value="1"/>
</dbReference>
<proteinExistence type="inferred from homology"/>
<dbReference type="InterPro" id="IPR011626">
    <property type="entry name" value="Alpha-macroglobulin_TED"/>
</dbReference>
<evidence type="ECO:0000259" key="4">
    <source>
        <dbReference type="SMART" id="SM01360"/>
    </source>
</evidence>
<accession>A0A084SSU4</accession>
<dbReference type="GO" id="GO:0004866">
    <property type="term" value="F:endopeptidase inhibitor activity"/>
    <property type="evidence" value="ECO:0007669"/>
    <property type="project" value="InterPro"/>
</dbReference>
<gene>
    <name evidence="5" type="ORF">Q664_21445</name>
</gene>
<dbReference type="Proteomes" id="UP000028547">
    <property type="component" value="Unassembled WGS sequence"/>
</dbReference>
<dbReference type="EMBL" id="JPMI01000141">
    <property type="protein sequence ID" value="KFA91529.1"/>
    <property type="molecule type" value="Genomic_DNA"/>
</dbReference>
<dbReference type="CDD" id="cd02891">
    <property type="entry name" value="A2M_like"/>
    <property type="match status" value="1"/>
</dbReference>
<keyword evidence="2" id="KW-0732">Signal</keyword>
<dbReference type="InterPro" id="IPR050473">
    <property type="entry name" value="A2M/Complement_sys"/>
</dbReference>
<dbReference type="GO" id="GO:0005615">
    <property type="term" value="C:extracellular space"/>
    <property type="evidence" value="ECO:0007669"/>
    <property type="project" value="InterPro"/>
</dbReference>
<comment type="similarity">
    <text evidence="1">Belongs to the protease inhibitor I39 (alpha-2-macroglobulin) family. Bacterial alpha-2-macroglobulin subfamily.</text>
</comment>
<keyword evidence="3" id="KW-0882">Thioester bond</keyword>
<sequence length="1364" mass="146824">MLEHVVPRALLVLVTVGLAFPSVQQQVLAARADTDSLGGPDRHLTFISTDKPLYRPGEKVMARGLLLEARRHTPFGHPVMANVEIRGPKGDVVTSTRVGGDASVWGYSWTVPQDMAGGEYTLRVSYPQTGDAPAERKFDVRAYRAPRLKSQIEFLRDGYGPGDTVTATLDVKRAEGGVPSGARVTATALVDGATAARVTGVVDARGLCTVSFKLPGRIERGEGSLAFAIEDGGVVETAAKTIPILLQTLDLTLYPEGGDLVAGLPSRVYFQALTPAHKPADLSGAVINLATGEVVAPVRSEHEGRGRFELTPRAGVKYALRIDEPSGIRGPFPLPEVKPRGAVLRASEDVIPAGQAVVLTVGLSGVKQAKVTLSQREVELASSRVDPNERVILDPKDADGVLIATVWDAEGRPLAERLVFRQPAKALSIELKADKPRYVPGDRVELTARTTRGGKPVPALVMLTVTDDAVLELIEKRDQAPQLPVMVLLEPEVRELADAQIYLDEKNPKAKRAVDLLLGTQGWRRFALADAGQFLAQHGELARRALAVRVPLPPPEPDFEGGVLDEMAGAPPPMPAAVPQAAPVPPAVPAPEPVMAPPPAAVAAKPVAPAGRVAAERRARKEAPRQQEIAADREMPAEEIAAAGMVWEPWVYFREYAHTVRPGRKAGDRVDFTETLFWNAGVRTDEKTGEVRVSFGLNDSVTSFKAFAGAVGDDGALGSAVATIESVQPFYAEPKLPLEVTSGDVIQLPLALVNGTSETLKGAAVKVWLSGDVKASSLGAMNLAANERARRILELKVGAQSRPVDVTLTASAGNYVDTVKRTLSIKPNGFPIRASFGGLLSSRQPVVHAVTLPANHVRGSVKTSIAVYPSPLANMTESLARLIQEPSGCFEQTSSTTYPMTMAQQYFQTHSGVSPELVAAAREKLEKGYKRLVGFECSEKGYEWFGENPGHEALTAFGLMHFSDMKQVRDVDAAMLERTRAWLLKQRDGKGGFERKRRALHTWIEDSDTSNAYILWALLESADKPAQQARELSKEVGALKVAAIQSKNSYVLALAANVMALAGEGAEARKLMARLAEKQGKTGVVEGGTQSIVGSMGETLQIETTALAVLAWLREPAHAGNVERSMRFLADSCEGGRYGSTQSTVLALRAIVAYDQARGAKRAPGSVRVYVDGRPVGDAVKFDGKTQEALKLPEVSELLTAGERKIELRMEGGSEMPYSVEVTYNALVPASSPDTRVDLEVALAKTALTEGEPTEARVWVTNRSDQKLSTTVAIFGVPGGLEVRHDQLKELVKKHTVDSYEVIGRDVVLYWRGMEPRKKLEVPLSLIAAVPGTYTGPASRAYLYYADDYKIWRDGLKVSIAPKQ</sequence>
<dbReference type="InterPro" id="IPR002890">
    <property type="entry name" value="MG2"/>
</dbReference>
<dbReference type="InterPro" id="IPR001599">
    <property type="entry name" value="Macroglobln_a2"/>
</dbReference>
<dbReference type="Pfam" id="PF00207">
    <property type="entry name" value="A2M"/>
    <property type="match status" value="1"/>
</dbReference>
<dbReference type="RefSeq" id="WP_043398347.1">
    <property type="nucleotide sequence ID" value="NZ_JPMI01000141.1"/>
</dbReference>
<evidence type="ECO:0000256" key="3">
    <source>
        <dbReference type="ARBA" id="ARBA00022966"/>
    </source>
</evidence>
<dbReference type="InterPro" id="IPR047565">
    <property type="entry name" value="Alpha-macroglob_thiol-ester_cl"/>
</dbReference>
<reference evidence="5 6" key="1">
    <citation type="submission" date="2014-07" db="EMBL/GenBank/DDBJ databases">
        <title>Draft Genome Sequence of Gephyronic Acid Producer, Cystobacter violaceus Strain Cb vi76.</title>
        <authorList>
            <person name="Stevens D.C."/>
            <person name="Young J."/>
            <person name="Carmichael R."/>
            <person name="Tan J."/>
            <person name="Taylor R.E."/>
        </authorList>
    </citation>
    <scope>NUCLEOTIDE SEQUENCE [LARGE SCALE GENOMIC DNA]</scope>
    <source>
        <strain evidence="5 6">Cb vi76</strain>
    </source>
</reference>
<dbReference type="Gene3D" id="1.50.10.20">
    <property type="match status" value="1"/>
</dbReference>